<name>A0A097SPG6_ACIPI</name>
<organism evidence="2">
    <name type="scientific">Acinetobacter pittii</name>
    <name type="common">Acinetobacter genomosp. 3</name>
    <dbReference type="NCBI Taxonomy" id="48296"/>
    <lineage>
        <taxon>Bacteria</taxon>
        <taxon>Pseudomonadati</taxon>
        <taxon>Pseudomonadota</taxon>
        <taxon>Gammaproteobacteria</taxon>
        <taxon>Moraxellales</taxon>
        <taxon>Moraxellaceae</taxon>
        <taxon>Acinetobacter</taxon>
        <taxon>Acinetobacter calcoaceticus/baumannii complex</taxon>
    </lineage>
</organism>
<accession>A0A097SPG6</accession>
<keyword evidence="2" id="KW-0614">Plasmid</keyword>
<gene>
    <name evidence="2" type="ORF">ABC8415_0015</name>
</gene>
<evidence type="ECO:0000313" key="2">
    <source>
        <dbReference type="EMBL" id="AIU93419.1"/>
    </source>
</evidence>
<dbReference type="EMBL" id="KJ003839">
    <property type="protein sequence ID" value="AIU93419.1"/>
    <property type="molecule type" value="Genomic_DNA"/>
</dbReference>
<dbReference type="Pfam" id="PF06412">
    <property type="entry name" value="TraD"/>
    <property type="match status" value="1"/>
</dbReference>
<reference evidence="2" key="1">
    <citation type="submission" date="2013-12" db="EMBL/GenBank/DDBJ databases">
        <title>Acinetobacter pitti plasmid metallo-beta-lactamase NDM-1 gene, complete sequence.</title>
        <authorList>
            <person name="Fu Y."/>
            <person name="Jiang Y."/>
            <person name="Yu Y."/>
        </authorList>
    </citation>
    <scope>NUCLEOTIDE SEQUENCE</scope>
    <source>
        <strain evidence="2">Acinetobacter pitti</strain>
        <plasmid evidence="2">pNDM-AP</plasmid>
    </source>
</reference>
<dbReference type="InterPro" id="IPR009444">
    <property type="entry name" value="Conjugal_tfr_TraD_a-type"/>
</dbReference>
<dbReference type="GeneID" id="69464934"/>
<feature type="coiled-coil region" evidence="1">
    <location>
        <begin position="70"/>
        <end position="97"/>
    </location>
</feature>
<dbReference type="RefSeq" id="WP_015060720.1">
    <property type="nucleotide sequence ID" value="NZ_CM001802.1"/>
</dbReference>
<protein>
    <recommendedName>
        <fullName evidence="3">Conjugal transfer protein TraD</fullName>
    </recommendedName>
</protein>
<evidence type="ECO:0008006" key="3">
    <source>
        <dbReference type="Google" id="ProtNLM"/>
    </source>
</evidence>
<geneLocation type="plasmid" evidence="2">
    <name>pNDM-AP</name>
</geneLocation>
<dbReference type="AlphaFoldDB" id="A0A097SPG6"/>
<keyword evidence="1" id="KW-0175">Coiled coil</keyword>
<sequence length="178" mass="20365">MNIEDFKFTEDQKKFVTEEIDRLKKLENKSQTEEIILTLVSNIESGTPTKQQISSFERIMKNEFKKYKARLELEKIKEDEKKLLAGLKKEVQVAQAKDRKKREHKLITIGALFEMVDFPSEDKGIITGMLLSAIENAKNNPSYFDSLKASGDKFINDREQAKKSKSTLVDNSGSVTAE</sequence>
<proteinExistence type="predicted"/>
<evidence type="ECO:0000256" key="1">
    <source>
        <dbReference type="SAM" id="Coils"/>
    </source>
</evidence>